<dbReference type="InterPro" id="IPR019199">
    <property type="entry name" value="Virulence_VapD/CRISPR_Cas2"/>
</dbReference>
<dbReference type="RefSeq" id="WP_163912861.1">
    <property type="nucleotide sequence ID" value="NZ_JAAAXX010000002.1"/>
</dbReference>
<evidence type="ECO:0000256" key="1">
    <source>
        <dbReference type="ARBA" id="ARBA00022722"/>
    </source>
</evidence>
<name>A0A6L5BPY0_9PSED</name>
<proteinExistence type="predicted"/>
<dbReference type="EMBL" id="JAAAXX010000002">
    <property type="protein sequence ID" value="KAF2390781.1"/>
    <property type="molecule type" value="Genomic_DNA"/>
</dbReference>
<evidence type="ECO:0000256" key="2">
    <source>
        <dbReference type="ARBA" id="ARBA00022801"/>
    </source>
</evidence>
<organism evidence="3 4">
    <name type="scientific">Pseudomonas frederiksbergensis</name>
    <dbReference type="NCBI Taxonomy" id="104087"/>
    <lineage>
        <taxon>Bacteria</taxon>
        <taxon>Pseudomonadati</taxon>
        <taxon>Pseudomonadota</taxon>
        <taxon>Gammaproteobacteria</taxon>
        <taxon>Pseudomonadales</taxon>
        <taxon>Pseudomonadaceae</taxon>
        <taxon>Pseudomonas</taxon>
    </lineage>
</organism>
<dbReference type="Pfam" id="PF09827">
    <property type="entry name" value="CRISPR_Cas2"/>
    <property type="match status" value="1"/>
</dbReference>
<sequence>MKTFLVTYDLHNRRDYDRIIDAIKEVGDSAELLESVWLAAVSDDFSCVTLKERLTDYIDSDDSIAVLPISVGAGFATKNCPKEAVAWLNKYLSTAKK</sequence>
<dbReference type="Gene3D" id="3.30.70.240">
    <property type="match status" value="1"/>
</dbReference>
<dbReference type="GO" id="GO:0016787">
    <property type="term" value="F:hydrolase activity"/>
    <property type="evidence" value="ECO:0007669"/>
    <property type="project" value="UniProtKB-KW"/>
</dbReference>
<dbReference type="AlphaFoldDB" id="A0A6L5BPY0"/>
<dbReference type="Proteomes" id="UP000475265">
    <property type="component" value="Unassembled WGS sequence"/>
</dbReference>
<keyword evidence="2" id="KW-0378">Hydrolase</keyword>
<evidence type="ECO:0008006" key="5">
    <source>
        <dbReference type="Google" id="ProtNLM"/>
    </source>
</evidence>
<evidence type="ECO:0000313" key="4">
    <source>
        <dbReference type="Proteomes" id="UP000475265"/>
    </source>
</evidence>
<reference evidence="3 4" key="1">
    <citation type="submission" date="2019-12" db="EMBL/GenBank/DDBJ databases">
        <title>Endophytic bacteria associated with Panax ginseng seedlings.</title>
        <authorList>
            <person name="Park J.M."/>
            <person name="Shin R."/>
            <person name="Jo S.H."/>
        </authorList>
    </citation>
    <scope>NUCLEOTIDE SEQUENCE [LARGE SCALE GENOMIC DNA]</scope>
    <source>
        <strain evidence="3 4">PgKB32</strain>
    </source>
</reference>
<comment type="caution">
    <text evidence="3">The sequence shown here is derived from an EMBL/GenBank/DDBJ whole genome shotgun (WGS) entry which is preliminary data.</text>
</comment>
<dbReference type="GO" id="GO:0004518">
    <property type="term" value="F:nuclease activity"/>
    <property type="evidence" value="ECO:0007669"/>
    <property type="project" value="UniProtKB-KW"/>
</dbReference>
<accession>A0A6L5BPY0</accession>
<evidence type="ECO:0000313" key="3">
    <source>
        <dbReference type="EMBL" id="KAF2390781.1"/>
    </source>
</evidence>
<keyword evidence="1" id="KW-0540">Nuclease</keyword>
<protein>
    <recommendedName>
        <fullName evidence="5">SinR family protein</fullName>
    </recommendedName>
</protein>
<gene>
    <name evidence="3" type="ORF">FX983_05248</name>
</gene>